<dbReference type="PANTHER" id="PTHR38687">
    <property type="entry name" value="CELL DIVISION PROTEIN DEDD-RELATED"/>
    <property type="match status" value="1"/>
</dbReference>
<dbReference type="Pfam" id="PF05036">
    <property type="entry name" value="SPOR"/>
    <property type="match status" value="1"/>
</dbReference>
<organism evidence="4">
    <name type="scientific">Telmatobacter sp. DSM 110680</name>
    <dbReference type="NCBI Taxonomy" id="3036704"/>
    <lineage>
        <taxon>Bacteria</taxon>
        <taxon>Pseudomonadati</taxon>
        <taxon>Acidobacteriota</taxon>
        <taxon>Terriglobia</taxon>
        <taxon>Terriglobales</taxon>
        <taxon>Acidobacteriaceae</taxon>
        <taxon>Telmatobacter</taxon>
    </lineage>
</organism>
<sequence>MIRDFTKEDLEAEESVRDTELTLGGGTLFVLGGGLIGICVLCFGLGYAVGHRTSTGPSASNILPTPNVRPSVTPVGSGSKPGAGQAQAPPPVQPAAEVSTDTSGDPTQPAQVVPAVADNGADSAQPQLKQAAGSQVQPAPGGPLSTSPSSPTQILPPMTKTQGWMVQIAAVSHSEDADVLVNALRRRGYSVTARRDNGDSLIHVQTGPFVNRNDANAMRQKLLNDGYNAVVQ</sequence>
<dbReference type="InterPro" id="IPR052521">
    <property type="entry name" value="Cell_div_SPOR-domain"/>
</dbReference>
<feature type="compositionally biased region" description="Polar residues" evidence="1">
    <location>
        <begin position="122"/>
        <end position="137"/>
    </location>
</feature>
<feature type="compositionally biased region" description="Polar residues" evidence="1">
    <location>
        <begin position="56"/>
        <end position="76"/>
    </location>
</feature>
<evidence type="ECO:0000313" key="4">
    <source>
        <dbReference type="EMBL" id="XBH17052.1"/>
    </source>
</evidence>
<dbReference type="PROSITE" id="PS51724">
    <property type="entry name" value="SPOR"/>
    <property type="match status" value="1"/>
</dbReference>
<gene>
    <name evidence="4" type="ORF">P8935_21075</name>
</gene>
<dbReference type="InterPro" id="IPR007730">
    <property type="entry name" value="SPOR-like_dom"/>
</dbReference>
<accession>A0AAU7DIA0</accession>
<dbReference type="EMBL" id="CP121196">
    <property type="protein sequence ID" value="XBH17052.1"/>
    <property type="molecule type" value="Genomic_DNA"/>
</dbReference>
<evidence type="ECO:0000259" key="3">
    <source>
        <dbReference type="PROSITE" id="PS51724"/>
    </source>
</evidence>
<proteinExistence type="predicted"/>
<feature type="domain" description="SPOR" evidence="3">
    <location>
        <begin position="158"/>
        <end position="232"/>
    </location>
</feature>
<keyword evidence="2" id="KW-1133">Transmembrane helix</keyword>
<dbReference type="GO" id="GO:0030428">
    <property type="term" value="C:cell septum"/>
    <property type="evidence" value="ECO:0007669"/>
    <property type="project" value="TreeGrafter"/>
</dbReference>
<dbReference type="GO" id="GO:0032506">
    <property type="term" value="P:cytokinetic process"/>
    <property type="evidence" value="ECO:0007669"/>
    <property type="project" value="TreeGrafter"/>
</dbReference>
<dbReference type="Gene3D" id="3.30.70.1070">
    <property type="entry name" value="Sporulation related repeat"/>
    <property type="match status" value="1"/>
</dbReference>
<dbReference type="GO" id="GO:0032153">
    <property type="term" value="C:cell division site"/>
    <property type="evidence" value="ECO:0007669"/>
    <property type="project" value="TreeGrafter"/>
</dbReference>
<reference evidence="4" key="1">
    <citation type="submission" date="2023-03" db="EMBL/GenBank/DDBJ databases">
        <title>Edaphobacter sp.</title>
        <authorList>
            <person name="Huber K.J."/>
            <person name="Papendorf J."/>
            <person name="Pilke C."/>
            <person name="Bunk B."/>
            <person name="Sproeer C."/>
            <person name="Pester M."/>
        </authorList>
    </citation>
    <scope>NUCLEOTIDE SEQUENCE</scope>
    <source>
        <strain evidence="4">DSM 110680</strain>
    </source>
</reference>
<feature type="region of interest" description="Disordered" evidence="1">
    <location>
        <begin position="56"/>
        <end position="151"/>
    </location>
</feature>
<feature type="compositionally biased region" description="Low complexity" evidence="1">
    <location>
        <begin position="138"/>
        <end position="151"/>
    </location>
</feature>
<dbReference type="InterPro" id="IPR036680">
    <property type="entry name" value="SPOR-like_sf"/>
</dbReference>
<dbReference type="SUPFAM" id="SSF110997">
    <property type="entry name" value="Sporulation related repeat"/>
    <property type="match status" value="1"/>
</dbReference>
<dbReference type="GO" id="GO:0042834">
    <property type="term" value="F:peptidoglycan binding"/>
    <property type="evidence" value="ECO:0007669"/>
    <property type="project" value="InterPro"/>
</dbReference>
<feature type="compositionally biased region" description="Polar residues" evidence="1">
    <location>
        <begin position="99"/>
        <end position="110"/>
    </location>
</feature>
<dbReference type="RefSeq" id="WP_348262284.1">
    <property type="nucleotide sequence ID" value="NZ_CP121196.1"/>
</dbReference>
<keyword evidence="2" id="KW-0472">Membrane</keyword>
<evidence type="ECO:0000256" key="2">
    <source>
        <dbReference type="SAM" id="Phobius"/>
    </source>
</evidence>
<dbReference type="PANTHER" id="PTHR38687:SF1">
    <property type="entry name" value="CELL DIVISION PROTEIN DEDD"/>
    <property type="match status" value="1"/>
</dbReference>
<feature type="transmembrane region" description="Helical" evidence="2">
    <location>
        <begin position="28"/>
        <end position="49"/>
    </location>
</feature>
<evidence type="ECO:0000256" key="1">
    <source>
        <dbReference type="SAM" id="MobiDB-lite"/>
    </source>
</evidence>
<protein>
    <submittedName>
        <fullName evidence="4">SPOR domain-containing protein</fullName>
    </submittedName>
</protein>
<keyword evidence="2" id="KW-0812">Transmembrane</keyword>
<name>A0AAU7DIA0_9BACT</name>
<dbReference type="AlphaFoldDB" id="A0AAU7DIA0"/>